<comment type="caution">
    <text evidence="2">The sequence shown here is derived from an EMBL/GenBank/DDBJ whole genome shotgun (WGS) entry which is preliminary data.</text>
</comment>
<protein>
    <submittedName>
        <fullName evidence="2">Uncharacterized protein</fullName>
    </submittedName>
</protein>
<accession>A0A0F9I6U8</accession>
<evidence type="ECO:0000313" key="2">
    <source>
        <dbReference type="EMBL" id="KKL89525.1"/>
    </source>
</evidence>
<feature type="non-terminal residue" evidence="2">
    <location>
        <position position="769"/>
    </location>
</feature>
<evidence type="ECO:0000256" key="1">
    <source>
        <dbReference type="SAM" id="MobiDB-lite"/>
    </source>
</evidence>
<organism evidence="2">
    <name type="scientific">marine sediment metagenome</name>
    <dbReference type="NCBI Taxonomy" id="412755"/>
    <lineage>
        <taxon>unclassified sequences</taxon>
        <taxon>metagenomes</taxon>
        <taxon>ecological metagenomes</taxon>
    </lineage>
</organism>
<reference evidence="2" key="1">
    <citation type="journal article" date="2015" name="Nature">
        <title>Complex archaea that bridge the gap between prokaryotes and eukaryotes.</title>
        <authorList>
            <person name="Spang A."/>
            <person name="Saw J.H."/>
            <person name="Jorgensen S.L."/>
            <person name="Zaremba-Niedzwiedzka K."/>
            <person name="Martijn J."/>
            <person name="Lind A.E."/>
            <person name="van Eijk R."/>
            <person name="Schleper C."/>
            <person name="Guy L."/>
            <person name="Ettema T.J."/>
        </authorList>
    </citation>
    <scope>NUCLEOTIDE SEQUENCE</scope>
</reference>
<dbReference type="Gene3D" id="2.60.120.260">
    <property type="entry name" value="Galactose-binding domain-like"/>
    <property type="match status" value="1"/>
</dbReference>
<dbReference type="EMBL" id="LAZR01020261">
    <property type="protein sequence ID" value="KKL89525.1"/>
    <property type="molecule type" value="Genomic_DNA"/>
</dbReference>
<name>A0A0F9I6U8_9ZZZZ</name>
<gene>
    <name evidence="2" type="ORF">LCGC14_1913810</name>
</gene>
<feature type="region of interest" description="Disordered" evidence="1">
    <location>
        <begin position="470"/>
        <end position="491"/>
    </location>
</feature>
<proteinExistence type="predicted"/>
<dbReference type="AlphaFoldDB" id="A0A0F9I6U8"/>
<sequence length="769" mass="83707">MPEKENALTYVIVGGEQTFKNPLGQSPLAFRSIENLIPGIRGDFEQKLDPPLATTSHTNLESLFNYERVESDGTVTRLLIFYDAGTNKLRKAVGTASSTTEIFPAATGFAPLKQTPVFVQATNNLLYFTDGERWFVTDGTTVQLAGLPHPVDPPTFTDGAGTLDIVTNRFYWVAWAVLDGEFFQWGASSPISAGTGTQSNKKFTVTRPNHPPPRATHWILFASESEDDQTFGAHLATVPIATATFEDQSPFLGDAGSAMVGTRRPIRNQIMIPGEWARLHKGRIFVGGFHKVPYVIRNPGFEDSSGATLNGWTDPGSHPQTTVTADAVVVFDGAGSLKLVRAAGVSGTEVVLTQDVSKILKPGRKYRLEMAIRLESIVGDAQVQMDIVGTGIDTPGISIASGDTPGTWVRLRSDDFDVGDVPSNIVLRFLTITNDTVDAITAYMGFIRLWELVPPSQIAYTALEEVEGLQNGRGEESMPGSTPAPENNDNSDIVNLLNYPSEGHQLVGALPFNDTLVVFSDTSGVPLEGDSFDDFGFSEFITLSVGLANKHAITKSRHGLFFVSDGHKVFQAPLSAPVVELSQSIRGDIKDLDSSLPVWLAVFDFADRSWLSVTYTDTGSTKRHRLLDLETRQWFKFTDFAPTPVIEYKPVAGKKVLVGATASTIYVLDDPQTAYTASSNDVPVSKFKQVLLDLGDPSRFKVWKQFLIHTDATPTVVYWFDPFDPDSPGSSESLTMTAKTNLAQLLEGSFQVGGNAYGKRCLIEVTLPS</sequence>